<dbReference type="Gene3D" id="1.10.238.10">
    <property type="entry name" value="EF-hand"/>
    <property type="match status" value="2"/>
</dbReference>
<evidence type="ECO:0000256" key="1">
    <source>
        <dbReference type="ARBA" id="ARBA00022723"/>
    </source>
</evidence>
<gene>
    <name evidence="5" type="ORF">GSOID_T00003489001</name>
</gene>
<evidence type="ECO:0000313" key="6">
    <source>
        <dbReference type="Proteomes" id="UP000001307"/>
    </source>
</evidence>
<dbReference type="OrthoDB" id="444540at2759"/>
<feature type="domain" description="EF-hand" evidence="4">
    <location>
        <begin position="25"/>
        <end position="60"/>
    </location>
</feature>
<protein>
    <recommendedName>
        <fullName evidence="4">EF-hand domain-containing protein</fullName>
    </recommendedName>
</protein>
<evidence type="ECO:0000313" key="5">
    <source>
        <dbReference type="EMBL" id="CBY18626.1"/>
    </source>
</evidence>
<dbReference type="InterPro" id="IPR018247">
    <property type="entry name" value="EF_Hand_1_Ca_BS"/>
</dbReference>
<dbReference type="InterPro" id="IPR002048">
    <property type="entry name" value="EF_hand_dom"/>
</dbReference>
<dbReference type="Pfam" id="PF13499">
    <property type="entry name" value="EF-hand_7"/>
    <property type="match status" value="1"/>
</dbReference>
<dbReference type="PANTHER" id="PTHR34524:SF6">
    <property type="entry name" value="CALCYPHOSINE LIKE"/>
    <property type="match status" value="1"/>
</dbReference>
<feature type="domain" description="EF-hand" evidence="4">
    <location>
        <begin position="1"/>
        <end position="24"/>
    </location>
</feature>
<dbReference type="PANTHER" id="PTHR34524">
    <property type="entry name" value="CALCYPHOSIN"/>
    <property type="match status" value="1"/>
</dbReference>
<dbReference type="InterPro" id="IPR051581">
    <property type="entry name" value="Ca-bind"/>
</dbReference>
<proteinExistence type="predicted"/>
<sequence length="158" mass="18629">MDDNGDKKLDKYEFGKGFREFGCELTKEEVAELFTIFDRNGSGFVDFEDMLCTLRQPMRQCRKNLVLMAFQKFDKDNTGKITISDLRGVYTAKHHPKFISGKMTEDEVFGEFLQTFTQSTKPVKEVKWEEFFNYYHGISCSIDLDVYFDVMMRQAWKL</sequence>
<dbReference type="AlphaFoldDB" id="E4X7F4"/>
<dbReference type="SMART" id="SM00054">
    <property type="entry name" value="EFh"/>
    <property type="match status" value="2"/>
</dbReference>
<dbReference type="EMBL" id="FN653028">
    <property type="protein sequence ID" value="CBY18626.1"/>
    <property type="molecule type" value="Genomic_DNA"/>
</dbReference>
<evidence type="ECO:0000259" key="4">
    <source>
        <dbReference type="PROSITE" id="PS50222"/>
    </source>
</evidence>
<keyword evidence="3" id="KW-0106">Calcium</keyword>
<keyword evidence="1" id="KW-0479">Metal-binding</keyword>
<feature type="domain" description="EF-hand" evidence="4">
    <location>
        <begin position="61"/>
        <end position="96"/>
    </location>
</feature>
<evidence type="ECO:0000256" key="3">
    <source>
        <dbReference type="ARBA" id="ARBA00022837"/>
    </source>
</evidence>
<name>E4X7F4_OIKDI</name>
<keyword evidence="6" id="KW-1185">Reference proteome</keyword>
<dbReference type="GO" id="GO:0005509">
    <property type="term" value="F:calcium ion binding"/>
    <property type="evidence" value="ECO:0007669"/>
    <property type="project" value="InterPro"/>
</dbReference>
<dbReference type="Proteomes" id="UP000001307">
    <property type="component" value="Unassembled WGS sequence"/>
</dbReference>
<keyword evidence="2" id="KW-0677">Repeat</keyword>
<dbReference type="Pfam" id="PF13405">
    <property type="entry name" value="EF-hand_6"/>
    <property type="match status" value="1"/>
</dbReference>
<dbReference type="InterPro" id="IPR011992">
    <property type="entry name" value="EF-hand-dom_pair"/>
</dbReference>
<organism evidence="5">
    <name type="scientific">Oikopleura dioica</name>
    <name type="common">Tunicate</name>
    <dbReference type="NCBI Taxonomy" id="34765"/>
    <lineage>
        <taxon>Eukaryota</taxon>
        <taxon>Metazoa</taxon>
        <taxon>Chordata</taxon>
        <taxon>Tunicata</taxon>
        <taxon>Appendicularia</taxon>
        <taxon>Copelata</taxon>
        <taxon>Oikopleuridae</taxon>
        <taxon>Oikopleura</taxon>
    </lineage>
</organism>
<dbReference type="SUPFAM" id="SSF47473">
    <property type="entry name" value="EF-hand"/>
    <property type="match status" value="1"/>
</dbReference>
<dbReference type="PROSITE" id="PS50222">
    <property type="entry name" value="EF_HAND_2"/>
    <property type="match status" value="3"/>
</dbReference>
<dbReference type="PROSITE" id="PS00018">
    <property type="entry name" value="EF_HAND_1"/>
    <property type="match status" value="3"/>
</dbReference>
<reference evidence="5" key="1">
    <citation type="journal article" date="2010" name="Science">
        <title>Plasticity of animal genome architecture unmasked by rapid evolution of a pelagic tunicate.</title>
        <authorList>
            <person name="Denoeud F."/>
            <person name="Henriet S."/>
            <person name="Mungpakdee S."/>
            <person name="Aury J.M."/>
            <person name="Da Silva C."/>
            <person name="Brinkmann H."/>
            <person name="Mikhaleva J."/>
            <person name="Olsen L.C."/>
            <person name="Jubin C."/>
            <person name="Canestro C."/>
            <person name="Bouquet J.M."/>
            <person name="Danks G."/>
            <person name="Poulain J."/>
            <person name="Campsteijn C."/>
            <person name="Adamski M."/>
            <person name="Cross I."/>
            <person name="Yadetie F."/>
            <person name="Muffato M."/>
            <person name="Louis A."/>
            <person name="Butcher S."/>
            <person name="Tsagkogeorga G."/>
            <person name="Konrad A."/>
            <person name="Singh S."/>
            <person name="Jensen M.F."/>
            <person name="Cong E.H."/>
            <person name="Eikeseth-Otteraa H."/>
            <person name="Noel B."/>
            <person name="Anthouard V."/>
            <person name="Porcel B.M."/>
            <person name="Kachouri-Lafond R."/>
            <person name="Nishino A."/>
            <person name="Ugolini M."/>
            <person name="Chourrout P."/>
            <person name="Nishida H."/>
            <person name="Aasland R."/>
            <person name="Huzurbazar S."/>
            <person name="Westhof E."/>
            <person name="Delsuc F."/>
            <person name="Lehrach H."/>
            <person name="Reinhardt R."/>
            <person name="Weissenbach J."/>
            <person name="Roy S.W."/>
            <person name="Artiguenave F."/>
            <person name="Postlethwait J.H."/>
            <person name="Manak J.R."/>
            <person name="Thompson E.M."/>
            <person name="Jaillon O."/>
            <person name="Du Pasquier L."/>
            <person name="Boudinot P."/>
            <person name="Liberles D.A."/>
            <person name="Volff J.N."/>
            <person name="Philippe H."/>
            <person name="Lenhard B."/>
            <person name="Roest Crollius H."/>
            <person name="Wincker P."/>
            <person name="Chourrout D."/>
        </authorList>
    </citation>
    <scope>NUCLEOTIDE SEQUENCE [LARGE SCALE GENOMIC DNA]</scope>
</reference>
<dbReference type="InParanoid" id="E4X7F4"/>
<evidence type="ECO:0000256" key="2">
    <source>
        <dbReference type="ARBA" id="ARBA00022737"/>
    </source>
</evidence>
<dbReference type="CDD" id="cd00051">
    <property type="entry name" value="EFh"/>
    <property type="match status" value="2"/>
</dbReference>
<accession>E4X7F4</accession>